<protein>
    <submittedName>
        <fullName evidence="1">Uncharacterized protein</fullName>
    </submittedName>
</protein>
<evidence type="ECO:0000313" key="1">
    <source>
        <dbReference type="EMBL" id="QOR60446.1"/>
    </source>
</evidence>
<dbReference type="EMBL" id="MK522038">
    <property type="protein sequence ID" value="QOR60446.1"/>
    <property type="molecule type" value="Genomic_DNA"/>
</dbReference>
<name>A0A7S6NYH3_9PHYC</name>
<sequence>MSRKSTPSPPIISKRRQNNVSNTAILQVVSKREPFMNINDLVKYISENPTFYNLPTLPKRSNGWNKVSKEITSTPQQVYKYMDTFMKKKTKKKSKK</sequence>
<proteinExistence type="predicted"/>
<reference evidence="1" key="1">
    <citation type="submission" date="2019-02" db="EMBL/GenBank/DDBJ databases">
        <authorList>
            <person name="Bachy C."/>
            <person name="Yung C.-M."/>
            <person name="Roux S."/>
            <person name="Sullivan M.B."/>
            <person name="Worden A.Z."/>
        </authorList>
    </citation>
    <scope>NUCLEOTIDE SEQUENCE</scope>
    <source>
        <strain evidence="1">BII-V2</strain>
    </source>
</reference>
<organism evidence="1">
    <name type="scientific">Bathycoccus sp. RCC716 virus 2</name>
    <dbReference type="NCBI Taxonomy" id="2530039"/>
    <lineage>
        <taxon>Viruses</taxon>
        <taxon>Varidnaviria</taxon>
        <taxon>Bamfordvirae</taxon>
        <taxon>Nucleocytoviricota</taxon>
        <taxon>Megaviricetes</taxon>
        <taxon>Algavirales</taxon>
        <taxon>Phycodnaviridae</taxon>
        <taxon>Prasinovirus</taxon>
    </lineage>
</organism>
<accession>A0A7S6NYH3</accession>